<dbReference type="Gene3D" id="3.50.50.60">
    <property type="entry name" value="FAD/NAD(P)-binding domain"/>
    <property type="match status" value="1"/>
</dbReference>
<gene>
    <name evidence="5" type="ORF">INT43_005060</name>
</gene>
<dbReference type="PANTHER" id="PTHR47178:SF3">
    <property type="entry name" value="FAD-BINDING DOMAIN-CONTAINING PROTEIN"/>
    <property type="match status" value="1"/>
</dbReference>
<dbReference type="EMBL" id="JAEPQZ010000014">
    <property type="protein sequence ID" value="KAG2173642.1"/>
    <property type="molecule type" value="Genomic_DNA"/>
</dbReference>
<dbReference type="Proteomes" id="UP000654370">
    <property type="component" value="Unassembled WGS sequence"/>
</dbReference>
<comment type="caution">
    <text evidence="5">The sequence shown here is derived from an EMBL/GenBank/DDBJ whole genome shotgun (WGS) entry which is preliminary data.</text>
</comment>
<accession>A0A8H7PGP4</accession>
<evidence type="ECO:0000256" key="4">
    <source>
        <dbReference type="ARBA" id="ARBA00023033"/>
    </source>
</evidence>
<reference evidence="5" key="1">
    <citation type="submission" date="2020-12" db="EMBL/GenBank/DDBJ databases">
        <title>Metabolic potential, ecology and presence of endohyphal bacteria is reflected in genomic diversity of Mucoromycotina.</title>
        <authorList>
            <person name="Muszewska A."/>
            <person name="Okrasinska A."/>
            <person name="Steczkiewicz K."/>
            <person name="Drgas O."/>
            <person name="Orlowska M."/>
            <person name="Perlinska-Lenart U."/>
            <person name="Aleksandrzak-Piekarczyk T."/>
            <person name="Szatraj K."/>
            <person name="Zielenkiewicz U."/>
            <person name="Pilsyk S."/>
            <person name="Malc E."/>
            <person name="Mieczkowski P."/>
            <person name="Kruszewska J.S."/>
            <person name="Biernat P."/>
            <person name="Pawlowska J."/>
        </authorList>
    </citation>
    <scope>NUCLEOTIDE SEQUENCE</scope>
    <source>
        <strain evidence="5">WA0000067209</strain>
    </source>
</reference>
<evidence type="ECO:0008006" key="7">
    <source>
        <dbReference type="Google" id="ProtNLM"/>
    </source>
</evidence>
<keyword evidence="3" id="KW-0560">Oxidoreductase</keyword>
<dbReference type="GO" id="GO:0004497">
    <property type="term" value="F:monooxygenase activity"/>
    <property type="evidence" value="ECO:0007669"/>
    <property type="project" value="UniProtKB-KW"/>
</dbReference>
<sequence>MKLQRRELKNSCHSRIFAGFRASVIKLNAAPNTKTTKSYRVSRRRLRDFLEDGVEIHWNKRFKEYELTGDGVIVRCEDGSETKGDILVGADGARSQVCDQLCGDKVKKNVLPFVFVAVTIPVNLEQYQQVHDISSTHGVVTGPTFGPEGNR</sequence>
<evidence type="ECO:0000256" key="3">
    <source>
        <dbReference type="ARBA" id="ARBA00023002"/>
    </source>
</evidence>
<evidence type="ECO:0000313" key="6">
    <source>
        <dbReference type="Proteomes" id="UP000654370"/>
    </source>
</evidence>
<keyword evidence="2" id="KW-0274">FAD</keyword>
<dbReference type="AlphaFoldDB" id="A0A8H7PGP4"/>
<dbReference type="PANTHER" id="PTHR47178">
    <property type="entry name" value="MONOOXYGENASE, FAD-BINDING"/>
    <property type="match status" value="1"/>
</dbReference>
<evidence type="ECO:0000256" key="1">
    <source>
        <dbReference type="ARBA" id="ARBA00022630"/>
    </source>
</evidence>
<organism evidence="5 6">
    <name type="scientific">Mortierella isabellina</name>
    <name type="common">Filamentous fungus</name>
    <name type="synonym">Umbelopsis isabellina</name>
    <dbReference type="NCBI Taxonomy" id="91625"/>
    <lineage>
        <taxon>Eukaryota</taxon>
        <taxon>Fungi</taxon>
        <taxon>Fungi incertae sedis</taxon>
        <taxon>Mucoromycota</taxon>
        <taxon>Mucoromycotina</taxon>
        <taxon>Umbelopsidomycetes</taxon>
        <taxon>Umbelopsidales</taxon>
        <taxon>Umbelopsidaceae</taxon>
        <taxon>Umbelopsis</taxon>
    </lineage>
</organism>
<dbReference type="InterPro" id="IPR036188">
    <property type="entry name" value="FAD/NAD-bd_sf"/>
</dbReference>
<evidence type="ECO:0000256" key="2">
    <source>
        <dbReference type="ARBA" id="ARBA00022827"/>
    </source>
</evidence>
<dbReference type="OrthoDB" id="655030at2759"/>
<name>A0A8H7PGP4_MORIS</name>
<protein>
    <recommendedName>
        <fullName evidence="7">FAD-binding domain-containing protein</fullName>
    </recommendedName>
</protein>
<keyword evidence="1" id="KW-0285">Flavoprotein</keyword>
<evidence type="ECO:0000313" key="5">
    <source>
        <dbReference type="EMBL" id="KAG2173642.1"/>
    </source>
</evidence>
<keyword evidence="4" id="KW-0503">Monooxygenase</keyword>
<keyword evidence="6" id="KW-1185">Reference proteome</keyword>
<proteinExistence type="predicted"/>
<dbReference type="SUPFAM" id="SSF51905">
    <property type="entry name" value="FAD/NAD(P)-binding domain"/>
    <property type="match status" value="1"/>
</dbReference>